<dbReference type="Gene3D" id="3.90.190.20">
    <property type="entry name" value="Mur ligase, C-terminal domain"/>
    <property type="match status" value="1"/>
</dbReference>
<dbReference type="NCBIfam" id="NF001126">
    <property type="entry name" value="PRK00139.1-4"/>
    <property type="match status" value="1"/>
</dbReference>
<evidence type="ECO:0000256" key="5">
    <source>
        <dbReference type="ARBA" id="ARBA00022840"/>
    </source>
</evidence>
<dbReference type="Pfam" id="PF02875">
    <property type="entry name" value="Mur_ligase_C"/>
    <property type="match status" value="1"/>
</dbReference>
<dbReference type="InterPro" id="IPR035911">
    <property type="entry name" value="MurE/MurF_N"/>
</dbReference>
<accession>A0A1W1DAJ9</accession>
<keyword evidence="6" id="KW-0133">Cell shape</keyword>
<proteinExistence type="inferred from homology"/>
<evidence type="ECO:0000256" key="7">
    <source>
        <dbReference type="ARBA" id="ARBA00022984"/>
    </source>
</evidence>
<dbReference type="SUPFAM" id="SSF63418">
    <property type="entry name" value="MurE/MurF N-terminal domain"/>
    <property type="match status" value="1"/>
</dbReference>
<keyword evidence="5" id="KW-0067">ATP-binding</keyword>
<dbReference type="HAMAP" id="MF_00208">
    <property type="entry name" value="MurE"/>
    <property type="match status" value="1"/>
</dbReference>
<evidence type="ECO:0000256" key="4">
    <source>
        <dbReference type="ARBA" id="ARBA00022741"/>
    </source>
</evidence>
<dbReference type="GO" id="GO:0005737">
    <property type="term" value="C:cytoplasm"/>
    <property type="evidence" value="ECO:0007669"/>
    <property type="project" value="InterPro"/>
</dbReference>
<dbReference type="PANTHER" id="PTHR23135:SF4">
    <property type="entry name" value="UDP-N-ACETYLMURAMOYL-L-ALANYL-D-GLUTAMATE--2,6-DIAMINOPIMELATE LIGASE MURE HOMOLOG, CHLOROPLASTIC"/>
    <property type="match status" value="1"/>
</dbReference>
<organism evidence="12">
    <name type="scientific">hydrothermal vent metagenome</name>
    <dbReference type="NCBI Taxonomy" id="652676"/>
    <lineage>
        <taxon>unclassified sequences</taxon>
        <taxon>metagenomes</taxon>
        <taxon>ecological metagenomes</taxon>
    </lineage>
</organism>
<dbReference type="GO" id="GO:0008360">
    <property type="term" value="P:regulation of cell shape"/>
    <property type="evidence" value="ECO:0007669"/>
    <property type="project" value="UniProtKB-KW"/>
</dbReference>
<dbReference type="EC" id="6.3.2.13" evidence="12"/>
<dbReference type="GO" id="GO:0009252">
    <property type="term" value="P:peptidoglycan biosynthetic process"/>
    <property type="evidence" value="ECO:0007669"/>
    <property type="project" value="UniProtKB-KW"/>
</dbReference>
<dbReference type="GO" id="GO:0005524">
    <property type="term" value="F:ATP binding"/>
    <property type="evidence" value="ECO:0007669"/>
    <property type="project" value="UniProtKB-KW"/>
</dbReference>
<keyword evidence="8" id="KW-0961">Cell wall biogenesis/degradation</keyword>
<evidence type="ECO:0000259" key="11">
    <source>
        <dbReference type="Pfam" id="PF08245"/>
    </source>
</evidence>
<feature type="domain" description="Mur ligase central" evidence="11">
    <location>
        <begin position="102"/>
        <end position="288"/>
    </location>
</feature>
<dbReference type="InterPro" id="IPR036565">
    <property type="entry name" value="Mur-like_cat_sf"/>
</dbReference>
<dbReference type="InterPro" id="IPR013221">
    <property type="entry name" value="Mur_ligase_cen"/>
</dbReference>
<evidence type="ECO:0000256" key="8">
    <source>
        <dbReference type="ARBA" id="ARBA00023316"/>
    </source>
</evidence>
<dbReference type="InterPro" id="IPR004101">
    <property type="entry name" value="Mur_ligase_C"/>
</dbReference>
<keyword evidence="4" id="KW-0547">Nucleotide-binding</keyword>
<evidence type="ECO:0000256" key="1">
    <source>
        <dbReference type="ARBA" id="ARBA00005898"/>
    </source>
</evidence>
<dbReference type="GO" id="GO:0008765">
    <property type="term" value="F:UDP-N-acetylmuramoylalanyl-D-glutamate-2,6-diaminopimelate ligase activity"/>
    <property type="evidence" value="ECO:0007669"/>
    <property type="project" value="UniProtKB-EC"/>
</dbReference>
<reference evidence="12" key="1">
    <citation type="submission" date="2016-10" db="EMBL/GenBank/DDBJ databases">
        <authorList>
            <person name="de Groot N.N."/>
        </authorList>
    </citation>
    <scope>NUCLEOTIDE SEQUENCE</scope>
</reference>
<dbReference type="InterPro" id="IPR018109">
    <property type="entry name" value="Folylpolyglutamate_synth_CS"/>
</dbReference>
<dbReference type="PROSITE" id="PS01011">
    <property type="entry name" value="FOLYLPOLYGLU_SYNT_1"/>
    <property type="match status" value="1"/>
</dbReference>
<evidence type="ECO:0000256" key="6">
    <source>
        <dbReference type="ARBA" id="ARBA00022960"/>
    </source>
</evidence>
<dbReference type="AlphaFoldDB" id="A0A1W1DAJ9"/>
<keyword evidence="3 12" id="KW-0436">Ligase</keyword>
<dbReference type="InterPro" id="IPR005761">
    <property type="entry name" value="UDP-N-AcMur-Glu-dNH2Pim_ligase"/>
</dbReference>
<evidence type="ECO:0000256" key="2">
    <source>
        <dbReference type="ARBA" id="ARBA00022490"/>
    </source>
</evidence>
<dbReference type="Gene3D" id="3.40.1390.10">
    <property type="entry name" value="MurE/MurF, N-terminal domain"/>
    <property type="match status" value="1"/>
</dbReference>
<evidence type="ECO:0000313" key="12">
    <source>
        <dbReference type="EMBL" id="SFV77447.1"/>
    </source>
</evidence>
<dbReference type="EMBL" id="FPHR01000024">
    <property type="protein sequence ID" value="SFV77447.1"/>
    <property type="molecule type" value="Genomic_DNA"/>
</dbReference>
<evidence type="ECO:0000259" key="10">
    <source>
        <dbReference type="Pfam" id="PF02875"/>
    </source>
</evidence>
<dbReference type="GO" id="GO:0004326">
    <property type="term" value="F:tetrahydrofolylpolyglutamate synthase activity"/>
    <property type="evidence" value="ECO:0007669"/>
    <property type="project" value="InterPro"/>
</dbReference>
<gene>
    <name evidence="12" type="ORF">MNB_SUP05-4-97</name>
</gene>
<dbReference type="Pfam" id="PF08245">
    <property type="entry name" value="Mur_ligase_M"/>
    <property type="match status" value="1"/>
</dbReference>
<comment type="similarity">
    <text evidence="1">Belongs to the MurCDEF family. MurE subfamily.</text>
</comment>
<dbReference type="GO" id="GO:0051301">
    <property type="term" value="P:cell division"/>
    <property type="evidence" value="ECO:0007669"/>
    <property type="project" value="InterPro"/>
</dbReference>
<dbReference type="SUPFAM" id="SSF53623">
    <property type="entry name" value="MurD-like peptide ligases, catalytic domain"/>
    <property type="match status" value="1"/>
</dbReference>
<evidence type="ECO:0000256" key="3">
    <source>
        <dbReference type="ARBA" id="ARBA00022598"/>
    </source>
</evidence>
<name>A0A1W1DAJ9_9ZZZZ</name>
<keyword evidence="2" id="KW-0963">Cytoplasm</keyword>
<dbReference type="SUPFAM" id="SSF53244">
    <property type="entry name" value="MurD-like peptide ligases, peptide-binding domain"/>
    <property type="match status" value="1"/>
</dbReference>
<dbReference type="GO" id="GO:0071555">
    <property type="term" value="P:cell wall organization"/>
    <property type="evidence" value="ECO:0007669"/>
    <property type="project" value="UniProtKB-KW"/>
</dbReference>
<dbReference type="PANTHER" id="PTHR23135">
    <property type="entry name" value="MUR LIGASE FAMILY MEMBER"/>
    <property type="match status" value="1"/>
</dbReference>
<dbReference type="Gene3D" id="3.40.1190.10">
    <property type="entry name" value="Mur-like, catalytic domain"/>
    <property type="match status" value="1"/>
</dbReference>
<keyword evidence="7" id="KW-0573">Peptidoglycan synthesis</keyword>
<evidence type="ECO:0000259" key="9">
    <source>
        <dbReference type="Pfam" id="PF01225"/>
    </source>
</evidence>
<dbReference type="InterPro" id="IPR036615">
    <property type="entry name" value="Mur_ligase_C_dom_sf"/>
</dbReference>
<dbReference type="NCBIfam" id="TIGR01085">
    <property type="entry name" value="murE"/>
    <property type="match status" value="1"/>
</dbReference>
<dbReference type="Pfam" id="PF01225">
    <property type="entry name" value="Mur_ligase"/>
    <property type="match status" value="1"/>
</dbReference>
<dbReference type="InterPro" id="IPR000713">
    <property type="entry name" value="Mur_ligase_N"/>
</dbReference>
<feature type="domain" description="Mur ligase C-terminal" evidence="10">
    <location>
        <begin position="313"/>
        <end position="437"/>
    </location>
</feature>
<sequence>MKITQLLTDIIDTKFDLDVSGLCLNSQQVQYGDVFVALQGAKSHGADYADQAIDKGCVAILVDSKDLECSVPTIRIDNLASHLSTLANAVYADALKVDVIGVTGTNGKTSVSHFIAQLLTKLGVSTGLIGTLGITQSELSSSHTTPDILTLYRTLSNYHQQNIKVAVLEVSSHALAQDRISGLNITQAVFTNFSQDHLDYHQTLDAYKLEKLKLFQLASVKNVVLNADDSSHADFDAAAKNTQNYHYSINDFDDIKINEHGFITHLKGFVFEIPFLGEFNLMNVLAAYHTLKARNFTNEQIIPLLHQLNPPPGRMQKNAQQLIWVDYAHTPDAIEKAIITLQNHYPEHKIRVIFGCGGNRDKDKRAKMGKITSKLADTIILTNDNPRDENPQTIINDILSGIDDSYSVIITENRQIAIENAVITLGEEECLLIAGKGHETTQIFNHETLESNDNDMVLAAIIEAARLKKIKNKQR</sequence>
<feature type="domain" description="Mur ligase N-terminal catalytic" evidence="9">
    <location>
        <begin position="19"/>
        <end position="91"/>
    </location>
</feature>
<protein>
    <submittedName>
        <fullName evidence="12">UDP-N-acetylmuramoylalanyl-D-glutamate--2,6-diaminopimelate ligase</fullName>
        <ecNumber evidence="12">6.3.2.13</ecNumber>
    </submittedName>
</protein>